<protein>
    <submittedName>
        <fullName evidence="2">NADP-dependent oxidoreductase</fullName>
    </submittedName>
</protein>
<dbReference type="GO" id="GO:0016491">
    <property type="term" value="F:oxidoreductase activity"/>
    <property type="evidence" value="ECO:0007669"/>
    <property type="project" value="InterPro"/>
</dbReference>
<dbReference type="PANTHER" id="PTHR44013">
    <property type="entry name" value="ZINC-TYPE ALCOHOL DEHYDROGENASE-LIKE PROTEIN C16A3.02C"/>
    <property type="match status" value="1"/>
</dbReference>
<sequence>MKAYAITEAGGAPAVTEIEIPEPDEGEVRVRVSAATVNGFDLAVAAGFMAGFFEHRYPLVLGRDFAGTVDAVGPGVADFAVGDRVFGVVSKPHLKEGSIAEYTTVPVESAAAAIPDGVSDTTAAALGHTGTTAIASLAPLDLDGATILIVGATGGVGVLATQLAVAGGARVIATGRTEEGRALLEEFGAEAVDYTIGLDAAVRPLAPDGVDAALHFAGVATEISPLVRDGGVFISPLLYSPDMFGDDRLQFVPIAAYPDRATLERLAALVDAGELTVVIDREFVLDDAADAAGAFGHHTIGKLVVSTGG</sequence>
<dbReference type="Pfam" id="PF08240">
    <property type="entry name" value="ADH_N"/>
    <property type="match status" value="1"/>
</dbReference>
<keyword evidence="3" id="KW-1185">Reference proteome</keyword>
<accession>A0A3M8AGH5</accession>
<dbReference type="Proteomes" id="UP000275048">
    <property type="component" value="Unassembled WGS sequence"/>
</dbReference>
<dbReference type="EMBL" id="RHHB01000010">
    <property type="protein sequence ID" value="RNB50251.1"/>
    <property type="molecule type" value="Genomic_DNA"/>
</dbReference>
<dbReference type="InterPro" id="IPR011032">
    <property type="entry name" value="GroES-like_sf"/>
</dbReference>
<dbReference type="InterPro" id="IPR013154">
    <property type="entry name" value="ADH-like_N"/>
</dbReference>
<dbReference type="Pfam" id="PF13602">
    <property type="entry name" value="ADH_zinc_N_2"/>
    <property type="match status" value="1"/>
</dbReference>
<dbReference type="Gene3D" id="3.40.50.720">
    <property type="entry name" value="NAD(P)-binding Rossmann-like Domain"/>
    <property type="match status" value="1"/>
</dbReference>
<dbReference type="InterPro" id="IPR052733">
    <property type="entry name" value="Chloroplast_QOR"/>
</dbReference>
<dbReference type="CDD" id="cd05289">
    <property type="entry name" value="MDR_like_2"/>
    <property type="match status" value="1"/>
</dbReference>
<gene>
    <name evidence="2" type="ORF">EDM22_08125</name>
</gene>
<dbReference type="SMART" id="SM00829">
    <property type="entry name" value="PKS_ER"/>
    <property type="match status" value="1"/>
</dbReference>
<dbReference type="InterPro" id="IPR020843">
    <property type="entry name" value="ER"/>
</dbReference>
<evidence type="ECO:0000259" key="1">
    <source>
        <dbReference type="SMART" id="SM00829"/>
    </source>
</evidence>
<dbReference type="Gene3D" id="3.90.180.10">
    <property type="entry name" value="Medium-chain alcohol dehydrogenases, catalytic domain"/>
    <property type="match status" value="1"/>
</dbReference>
<dbReference type="InterPro" id="IPR036291">
    <property type="entry name" value="NAD(P)-bd_dom_sf"/>
</dbReference>
<evidence type="ECO:0000313" key="2">
    <source>
        <dbReference type="EMBL" id="RNB50251.1"/>
    </source>
</evidence>
<name>A0A3M8AGH5_9MICO</name>
<dbReference type="SUPFAM" id="SSF51735">
    <property type="entry name" value="NAD(P)-binding Rossmann-fold domains"/>
    <property type="match status" value="1"/>
</dbReference>
<dbReference type="SUPFAM" id="SSF50129">
    <property type="entry name" value="GroES-like"/>
    <property type="match status" value="1"/>
</dbReference>
<organism evidence="2 3">
    <name type="scientific">Agromyces tardus</name>
    <dbReference type="NCBI Taxonomy" id="2583849"/>
    <lineage>
        <taxon>Bacteria</taxon>
        <taxon>Bacillati</taxon>
        <taxon>Actinomycetota</taxon>
        <taxon>Actinomycetes</taxon>
        <taxon>Micrococcales</taxon>
        <taxon>Microbacteriaceae</taxon>
        <taxon>Agromyces</taxon>
    </lineage>
</organism>
<feature type="domain" description="Enoyl reductase (ER)" evidence="1">
    <location>
        <begin position="10"/>
        <end position="305"/>
    </location>
</feature>
<evidence type="ECO:0000313" key="3">
    <source>
        <dbReference type="Proteomes" id="UP000275048"/>
    </source>
</evidence>
<reference evidence="2 3" key="1">
    <citation type="submission" date="2018-10" db="EMBL/GenBank/DDBJ databases">
        <title>Isolation, diversity and antibacterial activity of antinobacteria from the wheat rhizosphere soil.</title>
        <authorList>
            <person name="Sun T."/>
        </authorList>
    </citation>
    <scope>NUCLEOTIDE SEQUENCE [LARGE SCALE GENOMIC DNA]</scope>
    <source>
        <strain evidence="2 3">SJ-23</strain>
    </source>
</reference>
<dbReference type="OrthoDB" id="3175656at2"/>
<dbReference type="AlphaFoldDB" id="A0A3M8AGH5"/>
<comment type="caution">
    <text evidence="2">The sequence shown here is derived from an EMBL/GenBank/DDBJ whole genome shotgun (WGS) entry which is preliminary data.</text>
</comment>
<proteinExistence type="predicted"/>
<dbReference type="RefSeq" id="WP_122936560.1">
    <property type="nucleotide sequence ID" value="NZ_JBHSNT010000043.1"/>
</dbReference>
<dbReference type="PANTHER" id="PTHR44013:SF1">
    <property type="entry name" value="ZINC-TYPE ALCOHOL DEHYDROGENASE-LIKE PROTEIN C16A3.02C"/>
    <property type="match status" value="1"/>
</dbReference>